<proteinExistence type="predicted"/>
<dbReference type="RefSeq" id="WP_012385146.1">
    <property type="nucleotide sequence ID" value="NC_010581.1"/>
</dbReference>
<dbReference type="Gene3D" id="3.40.50.300">
    <property type="entry name" value="P-loop containing nucleotide triphosphate hydrolases"/>
    <property type="match status" value="1"/>
</dbReference>
<dbReference type="eggNOG" id="COG0419">
    <property type="taxonomic scope" value="Bacteria"/>
</dbReference>
<evidence type="ECO:0000313" key="2">
    <source>
        <dbReference type="EMBL" id="ACB95790.1"/>
    </source>
</evidence>
<reference evidence="3" key="1">
    <citation type="submission" date="2008-03" db="EMBL/GenBank/DDBJ databases">
        <title>Complete sequence of chromosome of Beijerinckia indica subsp. indica ATCC 9039.</title>
        <authorList>
            <consortium name="US DOE Joint Genome Institute"/>
            <person name="Copeland A."/>
            <person name="Lucas S."/>
            <person name="Lapidus A."/>
            <person name="Glavina del Rio T."/>
            <person name="Dalin E."/>
            <person name="Tice H."/>
            <person name="Bruce D."/>
            <person name="Goodwin L."/>
            <person name="Pitluck S."/>
            <person name="LaButti K."/>
            <person name="Schmutz J."/>
            <person name="Larimer F."/>
            <person name="Land M."/>
            <person name="Hauser L."/>
            <person name="Kyrpides N."/>
            <person name="Mikhailova N."/>
            <person name="Dunfield P.F."/>
            <person name="Dedysh S.N."/>
            <person name="Liesack W."/>
            <person name="Saw J.H."/>
            <person name="Alam M."/>
            <person name="Chen Y."/>
            <person name="Murrell J.C."/>
            <person name="Richardson P."/>
        </authorList>
    </citation>
    <scope>NUCLEOTIDE SEQUENCE [LARGE SCALE GENOMIC DNA]</scope>
    <source>
        <strain evidence="3">ATCC 9039 / DSM 1715 / NCIMB 8712</strain>
    </source>
</reference>
<dbReference type="OrthoDB" id="9764467at2"/>
<keyword evidence="1" id="KW-0175">Coiled coil</keyword>
<name>B2IGM9_BEII9</name>
<dbReference type="InterPro" id="IPR027417">
    <property type="entry name" value="P-loop_NTPase"/>
</dbReference>
<reference evidence="2 3" key="2">
    <citation type="journal article" date="2010" name="J. Bacteriol.">
        <title>Complete genome sequence of Beijerinckia indica subsp. indica.</title>
        <authorList>
            <person name="Tamas I."/>
            <person name="Dedysh S.N."/>
            <person name="Liesack W."/>
            <person name="Stott M.B."/>
            <person name="Alam M."/>
            <person name="Murrell J.C."/>
            <person name="Dunfield P.F."/>
        </authorList>
    </citation>
    <scope>NUCLEOTIDE SEQUENCE [LARGE SCALE GENOMIC DNA]</scope>
    <source>
        <strain evidence="3">ATCC 9039 / DSM 1715 / NCIMB 8712</strain>
    </source>
</reference>
<evidence type="ECO:0000256" key="1">
    <source>
        <dbReference type="SAM" id="Coils"/>
    </source>
</evidence>
<dbReference type="SUPFAM" id="SSF52540">
    <property type="entry name" value="P-loop containing nucleoside triphosphate hydrolases"/>
    <property type="match status" value="1"/>
</dbReference>
<dbReference type="KEGG" id="bid:Bind_2170"/>
<dbReference type="EMBL" id="CP001016">
    <property type="protein sequence ID" value="ACB95790.1"/>
    <property type="molecule type" value="Genomic_DNA"/>
</dbReference>
<keyword evidence="3" id="KW-1185">Reference proteome</keyword>
<accession>B2IGM9</accession>
<protein>
    <recommendedName>
        <fullName evidence="4">Rad50/SbcC-type AAA domain-containing protein</fullName>
    </recommendedName>
</protein>
<dbReference type="STRING" id="395963.Bind_2170"/>
<gene>
    <name evidence="2" type="ordered locus">Bind_2170</name>
</gene>
<organism evidence="2 3">
    <name type="scientific">Beijerinckia indica subsp. indica (strain ATCC 9039 / DSM 1715 / NCIMB 8712)</name>
    <dbReference type="NCBI Taxonomy" id="395963"/>
    <lineage>
        <taxon>Bacteria</taxon>
        <taxon>Pseudomonadati</taxon>
        <taxon>Pseudomonadota</taxon>
        <taxon>Alphaproteobacteria</taxon>
        <taxon>Hyphomicrobiales</taxon>
        <taxon>Beijerinckiaceae</taxon>
        <taxon>Beijerinckia</taxon>
    </lineage>
</organism>
<dbReference type="AlphaFoldDB" id="B2IGM9"/>
<feature type="coiled-coil region" evidence="1">
    <location>
        <begin position="315"/>
        <end position="370"/>
    </location>
</feature>
<dbReference type="Proteomes" id="UP000001695">
    <property type="component" value="Chromosome"/>
</dbReference>
<evidence type="ECO:0008006" key="4">
    <source>
        <dbReference type="Google" id="ProtNLM"/>
    </source>
</evidence>
<evidence type="ECO:0000313" key="3">
    <source>
        <dbReference type="Proteomes" id="UP000001695"/>
    </source>
</evidence>
<sequence length="676" mass="76838">MTLRLRHLRMRATTSGGLYGADISFGPGLTVIWADNTKGKSTCMQGMLYALGMERMLSPRREVPLPHAMTSFVETDGKERHAVLESNVSLEIENGAGRIITVHRSIKSLLDNRLIRVDFGPTLTDETTRAQRKDFFVIDPGAALRENGFHYFLEDFLGWELPTVRRYDAPDGKLYLETIFPLFWVEQKAGWSSIPAAIPTYLRIREVHKRSIEFIMDLDVHKLELRRQQLDDLFAANARDWRMQWEEIDRFARRGGGKTEGLPQRPTAVADDLARGYLLIAENTDWVPLRDLLSRLRARVADIMASAVPEVGFAAEELARQLQGLNGEVEVVNAERIKVYNAKQLKNADIASLRRRIKSLAEDLQKNQDVQKLQRYSGVAADLTPDRCPTCEQALIDTLLAQDALTVVMPIEDNIEYLRSQLKMFEDILVREEESFLSIDQTIARMDRDLADLYGRIRTLRTDLISPGANPSAAVIEERVRTENRISELEGIQSAFDDTIERLEELSATYIELLNERAAFPADKMSAKDKAKFNELTALVREQAREYGFSTFDPYELTISEDTYRPQKEGFEIGFETSASDAVRLKWAYQLGLLELSAIEATNHPGMLLFDEPRQQSSAKVSFESLLKRAALAKQRNQQVIFSTSEELHNLQRIIDGLDCEKRIFAGYIIQPILSS</sequence>
<dbReference type="HOGENOM" id="CLU_026279_0_0_5"/>